<proteinExistence type="predicted"/>
<gene>
    <name evidence="1" type="ORF">GCG54_00013292</name>
</gene>
<dbReference type="AlphaFoldDB" id="A0A8H4CG00"/>
<dbReference type="RefSeq" id="XP_045262345.1">
    <property type="nucleotide sequence ID" value="XM_045413149.1"/>
</dbReference>
<evidence type="ECO:0000313" key="2">
    <source>
        <dbReference type="Proteomes" id="UP000613401"/>
    </source>
</evidence>
<dbReference type="EMBL" id="WVTB01000055">
    <property type="protein sequence ID" value="KAF3803186.1"/>
    <property type="molecule type" value="Genomic_DNA"/>
</dbReference>
<sequence length="254" mass="29276">MSSSGPGNFNFDARTLEELSNERAINHRDVFSNIGRYMIKTGYHTWGFVVYRCTYDDDDLWNRYLTQLKQFCHEELVKGRRAELLEKHLDWVVIEDRTNLDNASKSDVRRHFDGWVSEQGLVEPPSGAFPRPNVTKLPRFRFCLFVDKACLETVIQFQEADPGHPLLRSLLPAMVIVVLDRAWTPDRTHGNVTMNDGGYPLIDGCDRKYVGWKYMNAFFIAGTYNDLHAVELDDWQDYLRPPAIGPLGKISMPS</sequence>
<keyword evidence="2" id="KW-1185">Reference proteome</keyword>
<accession>A0A8H4CG00</accession>
<organism evidence="1 2">
    <name type="scientific">Colletotrichum gloeosporioides</name>
    <name type="common">Anthracnose fungus</name>
    <name type="synonym">Glomerella cingulata</name>
    <dbReference type="NCBI Taxonomy" id="474922"/>
    <lineage>
        <taxon>Eukaryota</taxon>
        <taxon>Fungi</taxon>
        <taxon>Dikarya</taxon>
        <taxon>Ascomycota</taxon>
        <taxon>Pezizomycotina</taxon>
        <taxon>Sordariomycetes</taxon>
        <taxon>Hypocreomycetidae</taxon>
        <taxon>Glomerellales</taxon>
        <taxon>Glomerellaceae</taxon>
        <taxon>Colletotrichum</taxon>
        <taxon>Colletotrichum gloeosporioides species complex</taxon>
    </lineage>
</organism>
<protein>
    <submittedName>
        <fullName evidence="1">Uncharacterized protein</fullName>
    </submittedName>
</protein>
<dbReference type="Proteomes" id="UP000613401">
    <property type="component" value="Unassembled WGS sequence"/>
</dbReference>
<dbReference type="GeneID" id="69020408"/>
<reference evidence="1" key="2">
    <citation type="submission" date="2020-03" db="EMBL/GenBank/DDBJ databases">
        <authorList>
            <person name="Fu F.-F."/>
            <person name="Chen J."/>
        </authorList>
    </citation>
    <scope>NUCLEOTIDE SEQUENCE</scope>
    <source>
        <strain evidence="1">Lc1</strain>
    </source>
</reference>
<reference evidence="1" key="1">
    <citation type="journal article" date="2020" name="Phytopathology">
        <title>Genome sequence and comparative analysis of Colletotrichum gloeosporioides isolated from Liriodendron leaves.</title>
        <authorList>
            <person name="Fu F.F."/>
            <person name="Hao Z."/>
            <person name="Wang P."/>
            <person name="Lu Y."/>
            <person name="Xue L.J."/>
            <person name="Wei G."/>
            <person name="Tian Y."/>
            <person name="Baishi H."/>
            <person name="Xu H."/>
            <person name="Shi J."/>
            <person name="Cheng T."/>
            <person name="Wang G."/>
            <person name="Yi Y."/>
            <person name="Chen J."/>
        </authorList>
    </citation>
    <scope>NUCLEOTIDE SEQUENCE</scope>
    <source>
        <strain evidence="1">Lc1</strain>
    </source>
</reference>
<name>A0A8H4CG00_COLGL</name>
<comment type="caution">
    <text evidence="1">The sequence shown here is derived from an EMBL/GenBank/DDBJ whole genome shotgun (WGS) entry which is preliminary data.</text>
</comment>
<evidence type="ECO:0000313" key="1">
    <source>
        <dbReference type="EMBL" id="KAF3803186.1"/>
    </source>
</evidence>